<evidence type="ECO:0000313" key="1">
    <source>
        <dbReference type="EMBL" id="MBK1881963.1"/>
    </source>
</evidence>
<dbReference type="EMBL" id="JAENIJ010000007">
    <property type="protein sequence ID" value="MBK1881963.1"/>
    <property type="molecule type" value="Genomic_DNA"/>
</dbReference>
<protein>
    <submittedName>
        <fullName evidence="1">Uncharacterized protein</fullName>
    </submittedName>
</protein>
<gene>
    <name evidence="1" type="ORF">JIN85_06025</name>
</gene>
<dbReference type="AlphaFoldDB" id="A0A934VVM6"/>
<reference evidence="1" key="1">
    <citation type="submission" date="2021-01" db="EMBL/GenBank/DDBJ databases">
        <title>Modified the classification status of verrucomicrobia.</title>
        <authorList>
            <person name="Feng X."/>
        </authorList>
    </citation>
    <scope>NUCLEOTIDE SEQUENCE</scope>
    <source>
        <strain evidence="1">KCTC 22041</strain>
    </source>
</reference>
<accession>A0A934VVM6</accession>
<keyword evidence="2" id="KW-1185">Reference proteome</keyword>
<organism evidence="1 2">
    <name type="scientific">Luteolibacter pohnpeiensis</name>
    <dbReference type="NCBI Taxonomy" id="454153"/>
    <lineage>
        <taxon>Bacteria</taxon>
        <taxon>Pseudomonadati</taxon>
        <taxon>Verrucomicrobiota</taxon>
        <taxon>Verrucomicrobiia</taxon>
        <taxon>Verrucomicrobiales</taxon>
        <taxon>Verrucomicrobiaceae</taxon>
        <taxon>Luteolibacter</taxon>
    </lineage>
</organism>
<dbReference type="Proteomes" id="UP000603141">
    <property type="component" value="Unassembled WGS sequence"/>
</dbReference>
<name>A0A934VVM6_9BACT</name>
<sequence length="127" mass="14735">MDQDKARFADWEYTDWEKDRARDEADWTETRKRYEQLKDEALQIISDELGPCAANKDGWDEATPCWASGGLFALWKVQERFVSVFLSWDNPEDPSFLIVACASQDQFALGPASADPWETAWMEFGEW</sequence>
<evidence type="ECO:0000313" key="2">
    <source>
        <dbReference type="Proteomes" id="UP000603141"/>
    </source>
</evidence>
<comment type="caution">
    <text evidence="1">The sequence shown here is derived from an EMBL/GenBank/DDBJ whole genome shotgun (WGS) entry which is preliminary data.</text>
</comment>
<proteinExistence type="predicted"/>
<dbReference type="RefSeq" id="WP_200268642.1">
    <property type="nucleotide sequence ID" value="NZ_JAENIJ010000007.1"/>
</dbReference>